<feature type="compositionally biased region" description="Pro residues" evidence="4">
    <location>
        <begin position="289"/>
        <end position="301"/>
    </location>
</feature>
<evidence type="ECO:0000256" key="2">
    <source>
        <dbReference type="ARBA" id="ARBA00022771"/>
    </source>
</evidence>
<keyword evidence="3" id="KW-0862">Zinc</keyword>
<name>A0A4Z1P3N9_9PEZI</name>
<keyword evidence="2" id="KW-0863">Zinc-finger</keyword>
<reference evidence="5 6" key="1">
    <citation type="submission" date="2019-04" db="EMBL/GenBank/DDBJ databases">
        <title>High contiguity whole genome sequence and gene annotation resource for two Venturia nashicola isolates.</title>
        <authorList>
            <person name="Prokchorchik M."/>
            <person name="Won K."/>
            <person name="Lee Y."/>
            <person name="Choi E.D."/>
            <person name="Segonzac C."/>
            <person name="Sohn K.H."/>
        </authorList>
    </citation>
    <scope>NUCLEOTIDE SEQUENCE [LARGE SCALE GENOMIC DNA]</scope>
    <source>
        <strain evidence="5 6">PRI2</strain>
    </source>
</reference>
<keyword evidence="6" id="KW-1185">Reference proteome</keyword>
<dbReference type="InterPro" id="IPR038886">
    <property type="entry name" value="E3_SLX5/Rfp1"/>
</dbReference>
<dbReference type="PROSITE" id="PS00518">
    <property type="entry name" value="ZF_RING_1"/>
    <property type="match status" value="1"/>
</dbReference>
<dbReference type="InterPro" id="IPR017907">
    <property type="entry name" value="Znf_RING_CS"/>
</dbReference>
<dbReference type="GO" id="GO:0008270">
    <property type="term" value="F:zinc ion binding"/>
    <property type="evidence" value="ECO:0007669"/>
    <property type="project" value="UniProtKB-KW"/>
</dbReference>
<gene>
    <name evidence="5" type="ORF">E6O75_ATG05926</name>
</gene>
<keyword evidence="1" id="KW-0479">Metal-binding</keyword>
<organism evidence="5 6">
    <name type="scientific">Venturia nashicola</name>
    <dbReference type="NCBI Taxonomy" id="86259"/>
    <lineage>
        <taxon>Eukaryota</taxon>
        <taxon>Fungi</taxon>
        <taxon>Dikarya</taxon>
        <taxon>Ascomycota</taxon>
        <taxon>Pezizomycotina</taxon>
        <taxon>Dothideomycetes</taxon>
        <taxon>Pleosporomycetidae</taxon>
        <taxon>Venturiales</taxon>
        <taxon>Venturiaceae</taxon>
        <taxon>Venturia</taxon>
    </lineage>
</organism>
<feature type="compositionally biased region" description="Polar residues" evidence="4">
    <location>
        <begin position="60"/>
        <end position="69"/>
    </location>
</feature>
<dbReference type="EMBL" id="SNSC02000013">
    <property type="protein sequence ID" value="TID18805.1"/>
    <property type="molecule type" value="Genomic_DNA"/>
</dbReference>
<proteinExistence type="predicted"/>
<evidence type="ECO:0000256" key="1">
    <source>
        <dbReference type="ARBA" id="ARBA00022723"/>
    </source>
</evidence>
<dbReference type="STRING" id="86259.A0A4Z1P3N9"/>
<dbReference type="OrthoDB" id="2398441at2759"/>
<evidence type="ECO:0000256" key="4">
    <source>
        <dbReference type="SAM" id="MobiDB-lite"/>
    </source>
</evidence>
<accession>A0A4Z1P3N9</accession>
<feature type="region of interest" description="Disordered" evidence="4">
    <location>
        <begin position="1"/>
        <end position="210"/>
    </location>
</feature>
<feature type="region of interest" description="Disordered" evidence="4">
    <location>
        <begin position="283"/>
        <end position="311"/>
    </location>
</feature>
<evidence type="ECO:0000256" key="3">
    <source>
        <dbReference type="ARBA" id="ARBA00022833"/>
    </source>
</evidence>
<comment type="caution">
    <text evidence="5">The sequence shown here is derived from an EMBL/GenBank/DDBJ whole genome shotgun (WGS) entry which is preliminary data.</text>
</comment>
<dbReference type="GO" id="GO:0004842">
    <property type="term" value="F:ubiquitin-protein transferase activity"/>
    <property type="evidence" value="ECO:0007669"/>
    <property type="project" value="TreeGrafter"/>
</dbReference>
<sequence length="389" mass="42099">MSSPFAFLNPIPSNEGPSNYRPSTITLPPLTLPPLQRQTRWTGDGLDFRRPARTAESPMSRASTASTPTVPEMSRRHSIIDLTNEESPVAPTARPGAFGQASRGPRYPQQIIDLSADSPEAAARPPPAELQNRAANTQTGERSPEVEFLSVRRLPEPRDTRPPQPPSGVPRNFGGPLDRGGRRRVAERDEEDDLRITEVRQIPGAPPPPPANTALAAARRTLYRFQVMPMMGRVAGAARVRLGFAGAAQAGVPAGGGFQFVAPDIDFRLAGFAMGMPDDDMMDVDDQPETPPPPYTPPLPAPEGFTRSPQDGDELICPNCEDELCKGDSDEKKSVWIVKGCGHVYCGSCATNRSVSKKGRSKTKPFKSCVVEGCGKRTSSKPSMFQVYL</sequence>
<dbReference type="PANTHER" id="PTHR28042">
    <property type="entry name" value="E3 UBIQUITIN-PROTEIN LIGASE COMPLEX SLX5-SLX8 SUBUNIT SLX5"/>
    <property type="match status" value="1"/>
</dbReference>
<dbReference type="PANTHER" id="PTHR28042:SF1">
    <property type="entry name" value="E3 UBIQUITIN-PROTEIN LIGASE COMPLEX SLX5-SLX8 SUBUNIT SLX5"/>
    <property type="match status" value="1"/>
</dbReference>
<dbReference type="GO" id="GO:0033768">
    <property type="term" value="C:SUMO-targeted ubiquitin ligase complex"/>
    <property type="evidence" value="ECO:0007669"/>
    <property type="project" value="TreeGrafter"/>
</dbReference>
<evidence type="ECO:0000313" key="6">
    <source>
        <dbReference type="Proteomes" id="UP000298493"/>
    </source>
</evidence>
<feature type="compositionally biased region" description="Polar residues" evidence="4">
    <location>
        <begin position="11"/>
        <end position="25"/>
    </location>
</feature>
<evidence type="ECO:0000313" key="5">
    <source>
        <dbReference type="EMBL" id="TID18805.1"/>
    </source>
</evidence>
<feature type="compositionally biased region" description="Low complexity" evidence="4">
    <location>
        <begin position="26"/>
        <end position="35"/>
    </location>
</feature>
<dbReference type="Proteomes" id="UP000298493">
    <property type="component" value="Unassembled WGS sequence"/>
</dbReference>
<dbReference type="AlphaFoldDB" id="A0A4Z1P3N9"/>
<protein>
    <submittedName>
        <fullName evidence="5">Uncharacterized protein</fullName>
    </submittedName>
</protein>